<name>A0A1N6NY66_9BACI</name>
<dbReference type="AlphaFoldDB" id="A0A1N6NY66"/>
<reference evidence="2" key="3">
    <citation type="submission" date="2017-03" db="EMBL/GenBank/DDBJ databases">
        <authorList>
            <person name="Dastager S.G."/>
            <person name="Neurgaonkar P.S."/>
            <person name="Dharne M.S."/>
        </authorList>
    </citation>
    <scope>NUCLEOTIDE SEQUENCE</scope>
    <source>
        <strain evidence="2">DSM 25145</strain>
    </source>
</reference>
<evidence type="ECO:0000313" key="5">
    <source>
        <dbReference type="Proteomes" id="UP000215545"/>
    </source>
</evidence>
<reference evidence="5" key="2">
    <citation type="submission" date="2017-03" db="EMBL/GenBank/DDBJ databases">
        <title>Bacillus sp. V-88(T) DSM27956, whole genome shotgun sequencing project.</title>
        <authorList>
            <person name="Dastager S.G."/>
            <person name="Neurgaonkar P.S."/>
            <person name="Dharne M.S."/>
        </authorList>
    </citation>
    <scope>NUCLEOTIDE SEQUENCE [LARGE SCALE GENOMIC DNA]</scope>
    <source>
        <strain evidence="5">DSM 25145</strain>
    </source>
</reference>
<dbReference type="STRING" id="1017273.SAMN05443094_101315"/>
<evidence type="ECO:0000313" key="3">
    <source>
        <dbReference type="EMBL" id="SIP97031.1"/>
    </source>
</evidence>
<dbReference type="GO" id="GO:0016301">
    <property type="term" value="F:kinase activity"/>
    <property type="evidence" value="ECO:0007669"/>
    <property type="project" value="UniProtKB-KW"/>
</dbReference>
<dbReference type="SUPFAM" id="SSF56112">
    <property type="entry name" value="Protein kinase-like (PK-like)"/>
    <property type="match status" value="1"/>
</dbReference>
<keyword evidence="3" id="KW-0418">Kinase</keyword>
<dbReference type="EMBL" id="FTLX01000001">
    <property type="protein sequence ID" value="SIP97031.1"/>
    <property type="molecule type" value="Genomic_DNA"/>
</dbReference>
<dbReference type="RefSeq" id="WP_045849509.1">
    <property type="nucleotide sequence ID" value="NZ_FTLX01000001.1"/>
</dbReference>
<evidence type="ECO:0000313" key="4">
    <source>
        <dbReference type="Proteomes" id="UP000186385"/>
    </source>
</evidence>
<sequence length="263" mass="30321">MTMNEHEELLAGGNVSHVYRSGKTVRREQKPESAMIHKLLIHLEQKGFPHAPRFLGMDEQGREVLSFIEGEAGHYPLKDYMWSDASLIDIANMLRLYHEAVQDFPFMNELKPIDHTPGEAEVVCHNDFAVYNIIFNGQKPVGIIDFDVAGPGPKMWDAAYTLYTCLPLSRFYLSEAEETVHYDSLLHAERVKKRMALFFEAYGEEMPPTFFDIVQLRLEGLCQTIKRKAGEGDPAFQKMVEEGHLSHYKADIEFVRKHHHEWV</sequence>
<dbReference type="InterPro" id="IPR002575">
    <property type="entry name" value="Aminoglycoside_PTrfase"/>
</dbReference>
<evidence type="ECO:0000313" key="2">
    <source>
        <dbReference type="EMBL" id="OXS80179.1"/>
    </source>
</evidence>
<dbReference type="Gene3D" id="3.90.1200.10">
    <property type="match status" value="1"/>
</dbReference>
<dbReference type="Pfam" id="PF01636">
    <property type="entry name" value="APH"/>
    <property type="match status" value="1"/>
</dbReference>
<dbReference type="EMBL" id="MWSK01000001">
    <property type="protein sequence ID" value="OXS80179.1"/>
    <property type="molecule type" value="Genomic_DNA"/>
</dbReference>
<dbReference type="Proteomes" id="UP000186385">
    <property type="component" value="Unassembled WGS sequence"/>
</dbReference>
<dbReference type="OrthoDB" id="236897at2"/>
<accession>A0A1N6NY66</accession>
<gene>
    <name evidence="2" type="ORF">B1B05_01490</name>
    <name evidence="3" type="ORF">SAMN05443094_101315</name>
</gene>
<dbReference type="InterPro" id="IPR011009">
    <property type="entry name" value="Kinase-like_dom_sf"/>
</dbReference>
<feature type="domain" description="Aminoglycoside phosphotransferase" evidence="1">
    <location>
        <begin position="117"/>
        <end position="171"/>
    </location>
</feature>
<organism evidence="3 4">
    <name type="scientific">Domibacillus enclensis</name>
    <dbReference type="NCBI Taxonomy" id="1017273"/>
    <lineage>
        <taxon>Bacteria</taxon>
        <taxon>Bacillati</taxon>
        <taxon>Bacillota</taxon>
        <taxon>Bacilli</taxon>
        <taxon>Bacillales</taxon>
        <taxon>Bacillaceae</taxon>
        <taxon>Domibacillus</taxon>
    </lineage>
</organism>
<protein>
    <submittedName>
        <fullName evidence="2">Aminoglycoside phosphotransferase</fullName>
    </submittedName>
    <submittedName>
        <fullName evidence="3">Ser/Thr protein kinase RdoA involved in Cpx stress response, MazF antagonist</fullName>
    </submittedName>
</protein>
<dbReference type="Proteomes" id="UP000215545">
    <property type="component" value="Unassembled WGS sequence"/>
</dbReference>
<evidence type="ECO:0000259" key="1">
    <source>
        <dbReference type="Pfam" id="PF01636"/>
    </source>
</evidence>
<keyword evidence="3" id="KW-0808">Transferase</keyword>
<proteinExistence type="predicted"/>
<reference evidence="3 4" key="1">
    <citation type="submission" date="2017-01" db="EMBL/GenBank/DDBJ databases">
        <authorList>
            <person name="Mah S.A."/>
            <person name="Swanson W.J."/>
            <person name="Moy G.W."/>
            <person name="Vacquier V.D."/>
        </authorList>
    </citation>
    <scope>NUCLEOTIDE SEQUENCE [LARGE SCALE GENOMIC DNA]</scope>
    <source>
        <strain evidence="3 4">NIO-1016</strain>
    </source>
</reference>
<keyword evidence="5" id="KW-1185">Reference proteome</keyword>